<keyword evidence="5" id="KW-0904">Protein phosphatase</keyword>
<organism evidence="12 13">
    <name type="scientific">Linnemannia exigua</name>
    <dbReference type="NCBI Taxonomy" id="604196"/>
    <lineage>
        <taxon>Eukaryota</taxon>
        <taxon>Fungi</taxon>
        <taxon>Fungi incertae sedis</taxon>
        <taxon>Mucoromycota</taxon>
        <taxon>Mortierellomycotina</taxon>
        <taxon>Mortierellomycetes</taxon>
        <taxon>Mortierellales</taxon>
        <taxon>Mortierellaceae</taxon>
        <taxon>Linnemannia</taxon>
    </lineage>
</organism>
<keyword evidence="6" id="KW-1015">Disulfide bond</keyword>
<dbReference type="SMART" id="SM00404">
    <property type="entry name" value="PTPc_motif"/>
    <property type="match status" value="1"/>
</dbReference>
<evidence type="ECO:0000256" key="10">
    <source>
        <dbReference type="SAM" id="MobiDB-lite"/>
    </source>
</evidence>
<dbReference type="Gene3D" id="3.90.190.10">
    <property type="entry name" value="Protein tyrosine phosphatase superfamily"/>
    <property type="match status" value="1"/>
</dbReference>
<dbReference type="AlphaFoldDB" id="A0AAD4D776"/>
<evidence type="ECO:0000256" key="2">
    <source>
        <dbReference type="ARBA" id="ARBA00013064"/>
    </source>
</evidence>
<dbReference type="FunFam" id="3.90.190.10:FF:000086">
    <property type="entry name" value="Protein tyrosine phosphatase-like protein"/>
    <property type="match status" value="1"/>
</dbReference>
<dbReference type="EMBL" id="JAAAIL010001237">
    <property type="protein sequence ID" value="KAG0271061.1"/>
    <property type="molecule type" value="Genomic_DNA"/>
</dbReference>
<evidence type="ECO:0000256" key="6">
    <source>
        <dbReference type="ARBA" id="ARBA00023157"/>
    </source>
</evidence>
<comment type="similarity">
    <text evidence="1">Belongs to the protein-tyrosine phosphatase family.</text>
</comment>
<dbReference type="Pfam" id="PF00102">
    <property type="entry name" value="Y_phosphatase"/>
    <property type="match status" value="1"/>
</dbReference>
<evidence type="ECO:0000259" key="11">
    <source>
        <dbReference type="PROSITE" id="PS50056"/>
    </source>
</evidence>
<evidence type="ECO:0000256" key="8">
    <source>
        <dbReference type="ARBA" id="ARBA00023289"/>
    </source>
</evidence>
<dbReference type="InterPro" id="IPR003595">
    <property type="entry name" value="Tyr_Pase_cat"/>
</dbReference>
<feature type="domain" description="Tyrosine specific protein phosphatases" evidence="11">
    <location>
        <begin position="156"/>
        <end position="241"/>
    </location>
</feature>
<dbReference type="PANTHER" id="PTHR23339">
    <property type="entry name" value="TYROSINE SPECIFIC PROTEIN PHOSPHATASE AND DUAL SPECIFICITY PROTEIN PHOSPHATASE"/>
    <property type="match status" value="1"/>
</dbReference>
<gene>
    <name evidence="12" type="primary">PTP4A1_2</name>
    <name evidence="12" type="ORF">BGZ95_001194</name>
</gene>
<evidence type="ECO:0000256" key="5">
    <source>
        <dbReference type="ARBA" id="ARBA00022912"/>
    </source>
</evidence>
<comment type="caution">
    <text evidence="12">The sequence shown here is derived from an EMBL/GenBank/DDBJ whole genome shotgun (WGS) entry which is preliminary data.</text>
</comment>
<feature type="compositionally biased region" description="Low complexity" evidence="10">
    <location>
        <begin position="43"/>
        <end position="59"/>
    </location>
</feature>
<dbReference type="GO" id="GO:0004725">
    <property type="term" value="F:protein tyrosine phosphatase activity"/>
    <property type="evidence" value="ECO:0007669"/>
    <property type="project" value="UniProtKB-EC"/>
</dbReference>
<sequence length="292" mass="31560">MSIMSNNTHSNIPIIMSVADTQEGPGAAVSTSGSMSRRVSSDAFSTSSTTTTIHPATASRLQRLPTPPRSPGLAPLGKQLTLIEPPMTRGIRFLILDCPTDSTLPFYLAELKRNHVTDVVRCCEPTYSAESLHAEHIMVHDWPFRDGAVPPATIIRNWLQLVDSRIVRRLHQHQRSGSPTISEEEDESLVPTIAVHCVAGLGRAPILVAIALIELGMANLDTVEFIRRRRRGCFNSNQITYIDGYKRNKLLKHVLGSGSAPSTTSGPSAGLLGGGVAAGVKNGLSKVFRLKV</sequence>
<evidence type="ECO:0000256" key="9">
    <source>
        <dbReference type="ARBA" id="ARBA00051722"/>
    </source>
</evidence>
<proteinExistence type="inferred from homology"/>
<evidence type="ECO:0000256" key="3">
    <source>
        <dbReference type="ARBA" id="ARBA00022481"/>
    </source>
</evidence>
<dbReference type="Proteomes" id="UP001194580">
    <property type="component" value="Unassembled WGS sequence"/>
</dbReference>
<evidence type="ECO:0000256" key="4">
    <source>
        <dbReference type="ARBA" id="ARBA00022801"/>
    </source>
</evidence>
<evidence type="ECO:0000313" key="13">
    <source>
        <dbReference type="Proteomes" id="UP001194580"/>
    </source>
</evidence>
<keyword evidence="7" id="KW-0449">Lipoprotein</keyword>
<reference evidence="12" key="1">
    <citation type="journal article" date="2020" name="Fungal Divers.">
        <title>Resolving the Mortierellaceae phylogeny through synthesis of multi-gene phylogenetics and phylogenomics.</title>
        <authorList>
            <person name="Vandepol N."/>
            <person name="Liber J."/>
            <person name="Desiro A."/>
            <person name="Na H."/>
            <person name="Kennedy M."/>
            <person name="Barry K."/>
            <person name="Grigoriev I.V."/>
            <person name="Miller A.N."/>
            <person name="O'Donnell K."/>
            <person name="Stajich J.E."/>
            <person name="Bonito G."/>
        </authorList>
    </citation>
    <scope>NUCLEOTIDE SEQUENCE</scope>
    <source>
        <strain evidence="12">NRRL 28262</strain>
    </source>
</reference>
<keyword evidence="13" id="KW-1185">Reference proteome</keyword>
<dbReference type="PROSITE" id="PS50056">
    <property type="entry name" value="TYR_PHOSPHATASE_2"/>
    <property type="match status" value="1"/>
</dbReference>
<comment type="catalytic activity">
    <reaction evidence="9">
        <text>O-phospho-L-tyrosyl-[protein] + H2O = L-tyrosyl-[protein] + phosphate</text>
        <dbReference type="Rhea" id="RHEA:10684"/>
        <dbReference type="Rhea" id="RHEA-COMP:10136"/>
        <dbReference type="Rhea" id="RHEA-COMP:20101"/>
        <dbReference type="ChEBI" id="CHEBI:15377"/>
        <dbReference type="ChEBI" id="CHEBI:43474"/>
        <dbReference type="ChEBI" id="CHEBI:46858"/>
        <dbReference type="ChEBI" id="CHEBI:61978"/>
        <dbReference type="EC" id="3.1.3.48"/>
    </reaction>
</comment>
<dbReference type="EC" id="3.1.3.48" evidence="2"/>
<dbReference type="GO" id="GO:0005737">
    <property type="term" value="C:cytoplasm"/>
    <property type="evidence" value="ECO:0007669"/>
    <property type="project" value="UniProtKB-ARBA"/>
</dbReference>
<keyword evidence="4" id="KW-0378">Hydrolase</keyword>
<dbReference type="InterPro" id="IPR050561">
    <property type="entry name" value="PTP"/>
</dbReference>
<dbReference type="CDD" id="cd14500">
    <property type="entry name" value="PTP-IVa"/>
    <property type="match status" value="1"/>
</dbReference>
<accession>A0AAD4D776</accession>
<protein>
    <recommendedName>
        <fullName evidence="2">protein-tyrosine-phosphatase</fullName>
        <ecNumber evidence="2">3.1.3.48</ecNumber>
    </recommendedName>
</protein>
<keyword evidence="3" id="KW-0488">Methylation</keyword>
<name>A0AAD4D776_9FUNG</name>
<evidence type="ECO:0000256" key="1">
    <source>
        <dbReference type="ARBA" id="ARBA00009580"/>
    </source>
</evidence>
<evidence type="ECO:0000313" key="12">
    <source>
        <dbReference type="EMBL" id="KAG0271061.1"/>
    </source>
</evidence>
<dbReference type="SUPFAM" id="SSF52799">
    <property type="entry name" value="(Phosphotyrosine protein) phosphatases II"/>
    <property type="match status" value="1"/>
</dbReference>
<keyword evidence="8" id="KW-0636">Prenylation</keyword>
<feature type="region of interest" description="Disordered" evidence="10">
    <location>
        <begin position="43"/>
        <end position="76"/>
    </location>
</feature>
<dbReference type="InterPro" id="IPR000242">
    <property type="entry name" value="PTP_cat"/>
</dbReference>
<evidence type="ECO:0000256" key="7">
    <source>
        <dbReference type="ARBA" id="ARBA00023288"/>
    </source>
</evidence>
<dbReference type="InterPro" id="IPR000387">
    <property type="entry name" value="Tyr_Pase_dom"/>
</dbReference>
<dbReference type="InterPro" id="IPR029021">
    <property type="entry name" value="Prot-tyrosine_phosphatase-like"/>
</dbReference>